<dbReference type="Proteomes" id="UP001062846">
    <property type="component" value="Chromosome 11"/>
</dbReference>
<accession>A0ACC0LMC7</accession>
<protein>
    <submittedName>
        <fullName evidence="1">Uncharacterized protein</fullName>
    </submittedName>
</protein>
<keyword evidence="2" id="KW-1185">Reference proteome</keyword>
<reference evidence="1" key="1">
    <citation type="submission" date="2022-02" db="EMBL/GenBank/DDBJ databases">
        <title>Plant Genome Project.</title>
        <authorList>
            <person name="Zhang R.-G."/>
        </authorList>
    </citation>
    <scope>NUCLEOTIDE SEQUENCE</scope>
    <source>
        <strain evidence="1">AT1</strain>
    </source>
</reference>
<evidence type="ECO:0000313" key="1">
    <source>
        <dbReference type="EMBL" id="KAI8529790.1"/>
    </source>
</evidence>
<comment type="caution">
    <text evidence="1">The sequence shown here is derived from an EMBL/GenBank/DDBJ whole genome shotgun (WGS) entry which is preliminary data.</text>
</comment>
<gene>
    <name evidence="1" type="ORF">RHMOL_Rhmol11G0000900</name>
</gene>
<sequence length="195" mass="21861">MQRVSGSSYGLSLGAELIMLCWWHLQRWRDTTNTFHLPPWRDDNDTGRFAITGLRVGGEPIPFDSDIQNDRVALEWFLGDAPKMEEGMAKYEQFTKYLKKKVTIEREADQMARPYLLYLFDASLSIATHGGLQADSGLIEVVDSEPQKVLLESAFGGRGTLRPVSCPLGYAFSAGSLPPTSFTYEHIHRLSSRGS</sequence>
<evidence type="ECO:0000313" key="2">
    <source>
        <dbReference type="Proteomes" id="UP001062846"/>
    </source>
</evidence>
<proteinExistence type="predicted"/>
<dbReference type="EMBL" id="CM046398">
    <property type="protein sequence ID" value="KAI8529790.1"/>
    <property type="molecule type" value="Genomic_DNA"/>
</dbReference>
<name>A0ACC0LMC7_RHOML</name>
<organism evidence="1 2">
    <name type="scientific">Rhododendron molle</name>
    <name type="common">Chinese azalea</name>
    <name type="synonym">Azalea mollis</name>
    <dbReference type="NCBI Taxonomy" id="49168"/>
    <lineage>
        <taxon>Eukaryota</taxon>
        <taxon>Viridiplantae</taxon>
        <taxon>Streptophyta</taxon>
        <taxon>Embryophyta</taxon>
        <taxon>Tracheophyta</taxon>
        <taxon>Spermatophyta</taxon>
        <taxon>Magnoliopsida</taxon>
        <taxon>eudicotyledons</taxon>
        <taxon>Gunneridae</taxon>
        <taxon>Pentapetalae</taxon>
        <taxon>asterids</taxon>
        <taxon>Ericales</taxon>
        <taxon>Ericaceae</taxon>
        <taxon>Ericoideae</taxon>
        <taxon>Rhodoreae</taxon>
        <taxon>Rhododendron</taxon>
    </lineage>
</organism>